<keyword evidence="3" id="KW-0413">Isomerase</keyword>
<dbReference type="InterPro" id="IPR006145">
    <property type="entry name" value="PsdUridine_synth_RsuA/RluA"/>
</dbReference>
<dbReference type="PANTHER" id="PTHR21600:SF44">
    <property type="entry name" value="RIBOSOMAL LARGE SUBUNIT PSEUDOURIDINE SYNTHASE D"/>
    <property type="match status" value="1"/>
</dbReference>
<dbReference type="SUPFAM" id="SSF55120">
    <property type="entry name" value="Pseudouridine synthase"/>
    <property type="match status" value="1"/>
</dbReference>
<keyword evidence="6" id="KW-0694">RNA-binding</keyword>
<dbReference type="CDD" id="cd02869">
    <property type="entry name" value="PseudoU_synth_RluA_like"/>
    <property type="match status" value="1"/>
</dbReference>
<gene>
    <name evidence="8" type="ORF">AVCANL283_04355</name>
</gene>
<feature type="domain" description="Pseudouridine synthase RsuA/RluA-like" evidence="7">
    <location>
        <begin position="82"/>
        <end position="195"/>
    </location>
</feature>
<accession>A0ABS7WRI2</accession>
<evidence type="ECO:0000256" key="5">
    <source>
        <dbReference type="ARBA" id="ARBA00033164"/>
    </source>
</evidence>
<protein>
    <recommendedName>
        <fullName evidence="4">RNA pseudouridylate synthase</fullName>
    </recommendedName>
    <alternativeName>
        <fullName evidence="5">RNA-uridine isomerase</fullName>
    </alternativeName>
</protein>
<name>A0ABS7WRI2_9BACT</name>
<evidence type="ECO:0000256" key="1">
    <source>
        <dbReference type="ARBA" id="ARBA00000073"/>
    </source>
</evidence>
<evidence type="ECO:0000313" key="8">
    <source>
        <dbReference type="EMBL" id="MBZ7987341.1"/>
    </source>
</evidence>
<dbReference type="Proteomes" id="UP000786183">
    <property type="component" value="Unassembled WGS sequence"/>
</dbReference>
<organism evidence="8 9">
    <name type="scientific">Campylobacter canadensis</name>
    <dbReference type="NCBI Taxonomy" id="449520"/>
    <lineage>
        <taxon>Bacteria</taxon>
        <taxon>Pseudomonadati</taxon>
        <taxon>Campylobacterota</taxon>
        <taxon>Epsilonproteobacteria</taxon>
        <taxon>Campylobacterales</taxon>
        <taxon>Campylobacteraceae</taxon>
        <taxon>Campylobacter</taxon>
    </lineage>
</organism>
<proteinExistence type="inferred from homology"/>
<dbReference type="InterPro" id="IPR050188">
    <property type="entry name" value="RluA_PseudoU_synthase"/>
</dbReference>
<keyword evidence="9" id="KW-1185">Reference proteome</keyword>
<sequence length="252" mass="28668">MKQEKAYKILAKQENISNNAAKELIDSGLVMYAGKRLEIARGLMPINATLKLAKIEVQKIFEDENILAINKPIGIQSDMIKNNYILLNRLDKDTSGIVLFAKNEEFYKKAIEEYKALRVKKLYLAIVSGKVIDEMIIDDNILSIKNKQAFSKLSNSKNSKEAYTKVSPLLIEGKKSLVKVQILTGRTHQIRVHLNSKNYGILGDVKYSRIPSNRLMLHCARTSILNYDFKSAMPNDFLKEFNLNGLNLDFII</sequence>
<evidence type="ECO:0000256" key="2">
    <source>
        <dbReference type="ARBA" id="ARBA00010876"/>
    </source>
</evidence>
<dbReference type="PROSITE" id="PS50889">
    <property type="entry name" value="S4"/>
    <property type="match status" value="1"/>
</dbReference>
<comment type="caution">
    <text evidence="8">The sequence shown here is derived from an EMBL/GenBank/DDBJ whole genome shotgun (WGS) entry which is preliminary data.</text>
</comment>
<evidence type="ECO:0000256" key="3">
    <source>
        <dbReference type="ARBA" id="ARBA00023235"/>
    </source>
</evidence>
<dbReference type="InterPro" id="IPR020103">
    <property type="entry name" value="PsdUridine_synth_cat_dom_sf"/>
</dbReference>
<dbReference type="PROSITE" id="PS01129">
    <property type="entry name" value="PSI_RLU"/>
    <property type="match status" value="1"/>
</dbReference>
<evidence type="ECO:0000256" key="4">
    <source>
        <dbReference type="ARBA" id="ARBA00031870"/>
    </source>
</evidence>
<dbReference type="InterPro" id="IPR006224">
    <property type="entry name" value="PsdUridine_synth_RluA-like_CS"/>
</dbReference>
<comment type="catalytic activity">
    <reaction evidence="1">
        <text>a uridine in RNA = a pseudouridine in RNA</text>
        <dbReference type="Rhea" id="RHEA:48348"/>
        <dbReference type="Rhea" id="RHEA-COMP:12068"/>
        <dbReference type="Rhea" id="RHEA-COMP:12069"/>
        <dbReference type="ChEBI" id="CHEBI:65314"/>
        <dbReference type="ChEBI" id="CHEBI:65315"/>
    </reaction>
</comment>
<comment type="similarity">
    <text evidence="2">Belongs to the pseudouridine synthase RluA family.</text>
</comment>
<dbReference type="RefSeq" id="WP_172230996.1">
    <property type="nucleotide sequence ID" value="NZ_CP035946.1"/>
</dbReference>
<evidence type="ECO:0000313" key="9">
    <source>
        <dbReference type="Proteomes" id="UP000786183"/>
    </source>
</evidence>
<dbReference type="Gene3D" id="3.30.2350.10">
    <property type="entry name" value="Pseudouridine synthase"/>
    <property type="match status" value="1"/>
</dbReference>
<evidence type="ECO:0000256" key="6">
    <source>
        <dbReference type="PROSITE-ProRule" id="PRU00182"/>
    </source>
</evidence>
<dbReference type="Pfam" id="PF00849">
    <property type="entry name" value="PseudoU_synth_2"/>
    <property type="match status" value="1"/>
</dbReference>
<evidence type="ECO:0000259" key="7">
    <source>
        <dbReference type="Pfam" id="PF00849"/>
    </source>
</evidence>
<dbReference type="EMBL" id="JACGBB010000007">
    <property type="protein sequence ID" value="MBZ7987341.1"/>
    <property type="molecule type" value="Genomic_DNA"/>
</dbReference>
<dbReference type="PANTHER" id="PTHR21600">
    <property type="entry name" value="MITOCHONDRIAL RNA PSEUDOURIDINE SYNTHASE"/>
    <property type="match status" value="1"/>
</dbReference>
<reference evidence="8 9" key="1">
    <citation type="submission" date="2020-07" db="EMBL/GenBank/DDBJ databases">
        <title>Transfer of Campylobacter canadensis to the novel genus Avispirillum gen. nov., that also includes two novel species recovered from migratory waterfowl: Avispirillum anseris sp. nov. and Avispirillum brantae sp. nov.</title>
        <authorList>
            <person name="Miller W.G."/>
            <person name="Chapman M.H."/>
            <person name="Yee E."/>
            <person name="Inglis G.D."/>
        </authorList>
    </citation>
    <scope>NUCLEOTIDE SEQUENCE [LARGE SCALE GENOMIC DNA]</scope>
    <source>
        <strain evidence="8 9">L283</strain>
    </source>
</reference>